<dbReference type="Proteomes" id="UP000253209">
    <property type="component" value="Unassembled WGS sequence"/>
</dbReference>
<dbReference type="Gene3D" id="3.40.50.880">
    <property type="match status" value="1"/>
</dbReference>
<dbReference type="AlphaFoldDB" id="A0A367GTE8"/>
<organism evidence="3 4">
    <name type="scientific">Mucilaginibacter hurinus</name>
    <dbReference type="NCBI Taxonomy" id="2201324"/>
    <lineage>
        <taxon>Bacteria</taxon>
        <taxon>Pseudomonadati</taxon>
        <taxon>Bacteroidota</taxon>
        <taxon>Sphingobacteriia</taxon>
        <taxon>Sphingobacteriales</taxon>
        <taxon>Sphingobacteriaceae</taxon>
        <taxon>Mucilaginibacter</taxon>
    </lineage>
</organism>
<name>A0A367GTE8_9SPHI</name>
<dbReference type="SUPFAM" id="SSF52317">
    <property type="entry name" value="Class I glutamine amidotransferase-like"/>
    <property type="match status" value="1"/>
</dbReference>
<feature type="transmembrane region" description="Helical" evidence="1">
    <location>
        <begin position="63"/>
        <end position="84"/>
    </location>
</feature>
<dbReference type="PANTHER" id="PTHR37464:SF1">
    <property type="entry name" value="BLL2463 PROTEIN"/>
    <property type="match status" value="1"/>
</dbReference>
<evidence type="ECO:0000313" key="4">
    <source>
        <dbReference type="Proteomes" id="UP000253209"/>
    </source>
</evidence>
<gene>
    <name evidence="3" type="ORF">DJ568_05005</name>
</gene>
<dbReference type="InterPro" id="IPR024163">
    <property type="entry name" value="Aerotolerance_reg_N"/>
</dbReference>
<dbReference type="EMBL" id="QGDC01000002">
    <property type="protein sequence ID" value="RCH56106.1"/>
    <property type="molecule type" value="Genomic_DNA"/>
</dbReference>
<dbReference type="OrthoDB" id="9810200at2"/>
<evidence type="ECO:0000259" key="2">
    <source>
        <dbReference type="Pfam" id="PF07584"/>
    </source>
</evidence>
<protein>
    <recommendedName>
        <fullName evidence="2">Aerotolerance regulator N-terminal domain-containing protein</fullName>
    </recommendedName>
</protein>
<feature type="domain" description="Aerotolerance regulator N-terminal" evidence="2">
    <location>
        <begin position="7"/>
        <end position="82"/>
    </location>
</feature>
<proteinExistence type="predicted"/>
<keyword evidence="4" id="KW-1185">Reference proteome</keyword>
<feature type="transmembrane region" description="Helical" evidence="1">
    <location>
        <begin position="6"/>
        <end position="30"/>
    </location>
</feature>
<dbReference type="InterPro" id="IPR029062">
    <property type="entry name" value="Class_I_gatase-like"/>
</dbReference>
<dbReference type="NCBIfam" id="TIGR02226">
    <property type="entry name" value="two_anch"/>
    <property type="match status" value="1"/>
</dbReference>
<keyword evidence="1" id="KW-0472">Membrane</keyword>
<keyword evidence="1" id="KW-0812">Transmembrane</keyword>
<feature type="transmembrane region" description="Helical" evidence="1">
    <location>
        <begin position="653"/>
        <end position="675"/>
    </location>
</feature>
<dbReference type="PANTHER" id="PTHR37464">
    <property type="entry name" value="BLL2463 PROTEIN"/>
    <property type="match status" value="1"/>
</dbReference>
<dbReference type="InterPro" id="IPR011933">
    <property type="entry name" value="Double_TM_dom"/>
</dbReference>
<evidence type="ECO:0000256" key="1">
    <source>
        <dbReference type="SAM" id="Phobius"/>
    </source>
</evidence>
<reference evidence="3 4" key="1">
    <citation type="submission" date="2018-05" db="EMBL/GenBank/DDBJ databases">
        <title>Mucilaginibacter hurinus sp. nov., isolated from briquette warehouse soil.</title>
        <authorList>
            <person name="Choi L."/>
        </authorList>
    </citation>
    <scope>NUCLEOTIDE SEQUENCE [LARGE SCALE GENOMIC DNA]</scope>
    <source>
        <strain evidence="3 4">ZR32</strain>
    </source>
</reference>
<comment type="caution">
    <text evidence="3">The sequence shown here is derived from an EMBL/GenBank/DDBJ whole genome shotgun (WGS) entry which is preliminary data.</text>
</comment>
<keyword evidence="1" id="KW-1133">Transmembrane helix</keyword>
<dbReference type="Pfam" id="PF07584">
    <property type="entry name" value="BatA"/>
    <property type="match status" value="1"/>
</dbReference>
<sequence length="696" mass="77465">MPTFAYMHFLYPAFLFALASLAIPVAIHLFNFRRYKKVYFSNVQFLKKLQEQQASSRNLKERLILLSRLLALFFLVLAFARPFIPQSDEDAGRQNVVSIFVDNSYSMQTLNREGVLLDQARQKAKDIAAAYSLNDRFQLLTQDFEGKHQRLLSRDEFNDAVDQVKVSAYSRDMQQIVNRQQSLLNEQNGVASSIYIISDLQKNIAPGSAVTTNKGTPVNLVQVKSNALANVAVDSVWLLSAVHKPGDSEKLVVKLHNYATEVATNVPLKLFVNGEQKAVGSFTIKPHEVLTDTLRFSGLLAGWQHGEVQLQDNPVTFDNKFFFTFQVKKQMPVLLIDGGVENTFIKAAFAADAFFKTTRVPEGNIDYAGLSIYPLIIISDVNAISPGLTQQLQLYVKKGGTLVVFPGADADVASYKLLLQPLNAAYPQMLVAGDAKVSLLNLQNPLFKSIFDEVPQNPDLPAVKKYYALAASGGENIMQIAGNQPFWAGYKSNAGRVYIAAVALSDDFSNLQRHGLFLPVIYRIALLSGRDMPLFYTLGNNQSIETLPLRSTEKQLVSIEKSGKKIIPDVRQQEGSTLLYLPGQVLEPGVYELKRQDSIVALLAFNDNRTESDLSYLSAGDIDKLLPGKDNRVIAEQTPLTSVANDVNNGMHLWKLCIILTLIFLAAEIVLIRYFKIGKRSVQQEASTQTTQLKQR</sequence>
<dbReference type="RefSeq" id="WP_114004143.1">
    <property type="nucleotide sequence ID" value="NZ_QGDC01000002.1"/>
</dbReference>
<accession>A0A367GTE8</accession>
<evidence type="ECO:0000313" key="3">
    <source>
        <dbReference type="EMBL" id="RCH56106.1"/>
    </source>
</evidence>